<accession>A0A9P9JN01</accession>
<evidence type="ECO:0000256" key="3">
    <source>
        <dbReference type="ARBA" id="ARBA00036406"/>
    </source>
</evidence>
<dbReference type="PROSITE" id="PS50263">
    <property type="entry name" value="CN_HYDROLASE"/>
    <property type="match status" value="1"/>
</dbReference>
<dbReference type="GO" id="GO:0000257">
    <property type="term" value="F:nitrilase activity"/>
    <property type="evidence" value="ECO:0007669"/>
    <property type="project" value="UniProtKB-EC"/>
</dbReference>
<evidence type="ECO:0000256" key="4">
    <source>
        <dbReference type="ARBA" id="ARBA00039045"/>
    </source>
</evidence>
<evidence type="ECO:0000256" key="1">
    <source>
        <dbReference type="ARBA" id="ARBA00008129"/>
    </source>
</evidence>
<protein>
    <recommendedName>
        <fullName evidence="4">nitrilase</fullName>
        <ecNumber evidence="4">3.5.5.1</ecNumber>
    </recommendedName>
</protein>
<comment type="catalytic activity">
    <reaction evidence="3">
        <text>a nitrile + 2 H2O = a carboxylate + NH4(+)</text>
        <dbReference type="Rhea" id="RHEA:21724"/>
        <dbReference type="ChEBI" id="CHEBI:15377"/>
        <dbReference type="ChEBI" id="CHEBI:18379"/>
        <dbReference type="ChEBI" id="CHEBI:28938"/>
        <dbReference type="ChEBI" id="CHEBI:29067"/>
        <dbReference type="EC" id="3.5.5.1"/>
    </reaction>
</comment>
<evidence type="ECO:0000256" key="2">
    <source>
        <dbReference type="ARBA" id="ARBA00022801"/>
    </source>
</evidence>
<dbReference type="EC" id="3.5.5.1" evidence="4"/>
<proteinExistence type="inferred from homology"/>
<reference evidence="6" key="1">
    <citation type="journal article" date="2021" name="Nat. Commun.">
        <title>Genetic determinants of endophytism in the Arabidopsis root mycobiome.</title>
        <authorList>
            <person name="Mesny F."/>
            <person name="Miyauchi S."/>
            <person name="Thiergart T."/>
            <person name="Pickel B."/>
            <person name="Atanasova L."/>
            <person name="Karlsson M."/>
            <person name="Huettel B."/>
            <person name="Barry K.W."/>
            <person name="Haridas S."/>
            <person name="Chen C."/>
            <person name="Bauer D."/>
            <person name="Andreopoulos W."/>
            <person name="Pangilinan J."/>
            <person name="LaButti K."/>
            <person name="Riley R."/>
            <person name="Lipzen A."/>
            <person name="Clum A."/>
            <person name="Drula E."/>
            <person name="Henrissat B."/>
            <person name="Kohler A."/>
            <person name="Grigoriev I.V."/>
            <person name="Martin F.M."/>
            <person name="Hacquard S."/>
        </authorList>
    </citation>
    <scope>NUCLEOTIDE SEQUENCE</scope>
    <source>
        <strain evidence="6">MPI-CAGE-AT-0147</strain>
    </source>
</reference>
<dbReference type="Proteomes" id="UP000738349">
    <property type="component" value="Unassembled WGS sequence"/>
</dbReference>
<sequence>NVGVVKVGSLACWEHSQLLLKFHTYAQKEAIHISAWPPIDPHGSVEAPGLWSISAEGVQCLSQAYALEGGTFVLHCMAVCNQKGIDALKTKGGLLFQEPGGGHSAVFAPDGRRLTKPLANGHPEAEGIVYAELDLTRIVTNRALDVVGHYCRPDLLWLGVDKKQKQFVVPRREKDEDA</sequence>
<comment type="caution">
    <text evidence="6">The sequence shown here is derived from an EMBL/GenBank/DDBJ whole genome shotgun (WGS) entry which is preliminary data.</text>
</comment>
<dbReference type="InterPro" id="IPR003010">
    <property type="entry name" value="C-N_Hydrolase"/>
</dbReference>
<evidence type="ECO:0000313" key="7">
    <source>
        <dbReference type="Proteomes" id="UP000738349"/>
    </source>
</evidence>
<dbReference type="Gene3D" id="3.60.110.10">
    <property type="entry name" value="Carbon-nitrogen hydrolase"/>
    <property type="match status" value="1"/>
</dbReference>
<gene>
    <name evidence="6" type="ORF">EDB81DRAFT_634059</name>
</gene>
<dbReference type="AlphaFoldDB" id="A0A9P9JN01"/>
<dbReference type="PANTHER" id="PTHR46044">
    <property type="entry name" value="NITRILASE"/>
    <property type="match status" value="1"/>
</dbReference>
<organism evidence="6 7">
    <name type="scientific">Dactylonectria macrodidyma</name>
    <dbReference type="NCBI Taxonomy" id="307937"/>
    <lineage>
        <taxon>Eukaryota</taxon>
        <taxon>Fungi</taxon>
        <taxon>Dikarya</taxon>
        <taxon>Ascomycota</taxon>
        <taxon>Pezizomycotina</taxon>
        <taxon>Sordariomycetes</taxon>
        <taxon>Hypocreomycetidae</taxon>
        <taxon>Hypocreales</taxon>
        <taxon>Nectriaceae</taxon>
        <taxon>Dactylonectria</taxon>
    </lineage>
</organism>
<comment type="similarity">
    <text evidence="1">Belongs to the carbon-nitrogen hydrolase superfamily. Nitrilase family.</text>
</comment>
<dbReference type="PANTHER" id="PTHR46044:SF14">
    <property type="entry name" value="ARYLACETONITRILASE"/>
    <property type="match status" value="1"/>
</dbReference>
<feature type="domain" description="CN hydrolase" evidence="5">
    <location>
        <begin position="1"/>
        <end position="135"/>
    </location>
</feature>
<keyword evidence="7" id="KW-1185">Reference proteome</keyword>
<dbReference type="SUPFAM" id="SSF56317">
    <property type="entry name" value="Carbon-nitrogen hydrolase"/>
    <property type="match status" value="1"/>
</dbReference>
<dbReference type="Pfam" id="PF00795">
    <property type="entry name" value="CN_hydrolase"/>
    <property type="match status" value="1"/>
</dbReference>
<dbReference type="EMBL" id="JAGMUV010000001">
    <property type="protein sequence ID" value="KAH7176215.1"/>
    <property type="molecule type" value="Genomic_DNA"/>
</dbReference>
<evidence type="ECO:0000259" key="5">
    <source>
        <dbReference type="PROSITE" id="PS50263"/>
    </source>
</evidence>
<dbReference type="InterPro" id="IPR044149">
    <property type="entry name" value="Nitrilases_CHs"/>
</dbReference>
<dbReference type="InterPro" id="IPR036526">
    <property type="entry name" value="C-N_Hydrolase_sf"/>
</dbReference>
<feature type="non-terminal residue" evidence="6">
    <location>
        <position position="1"/>
    </location>
</feature>
<name>A0A9P9JN01_9HYPO</name>
<evidence type="ECO:0000313" key="6">
    <source>
        <dbReference type="EMBL" id="KAH7176215.1"/>
    </source>
</evidence>
<keyword evidence="2 6" id="KW-0378">Hydrolase</keyword>
<dbReference type="OrthoDB" id="10250282at2759"/>